<dbReference type="UniPathway" id="UPA00988"/>
<dbReference type="Gene3D" id="3.40.50.300">
    <property type="entry name" value="P-loop containing nucleotide triphosphate hydrolases"/>
    <property type="match status" value="1"/>
</dbReference>
<evidence type="ECO:0000313" key="5">
    <source>
        <dbReference type="Proteomes" id="UP000813461"/>
    </source>
</evidence>
<dbReference type="OrthoDB" id="9995306at2759"/>
<comment type="pathway">
    <text evidence="1">tRNA modification; 5-methoxycarbonylmethyl-2-thiouridine-tRNA biosynthesis.</text>
</comment>
<dbReference type="GO" id="GO:0002098">
    <property type="term" value="P:tRNA wobble uridine modification"/>
    <property type="evidence" value="ECO:0007669"/>
    <property type="project" value="InterPro"/>
</dbReference>
<evidence type="ECO:0000256" key="3">
    <source>
        <dbReference type="SAM" id="MobiDB-lite"/>
    </source>
</evidence>
<gene>
    <name evidence="4" type="ORF">FB567DRAFT_537700</name>
</gene>
<keyword evidence="5" id="KW-1185">Reference proteome</keyword>
<dbReference type="PANTHER" id="PTHR16184">
    <property type="entry name" value="ELONGATOR COMPLEX PROTEIN 6"/>
    <property type="match status" value="1"/>
</dbReference>
<dbReference type="AlphaFoldDB" id="A0A8K0QVT2"/>
<proteinExistence type="inferred from homology"/>
<comment type="similarity">
    <text evidence="2">Belongs to the ELP6 family.</text>
</comment>
<sequence>MPPSTRIPPLLQPYIQLPRDESILLLTSTLGATANWLIVRVLCDALTRQDEGSDPGHNVVLVSWMREYDFWRQEARKGAGLDLERLKKDGRFSFVDGLSELCLDASDPQVGQPAINGAAQRPSSIAPTALAGGPPNRAAQTLPSRGPPGRIIPARGPPQAAAPVSSPATSTTTIQNTSHVIPVQGHSALKSIDLAYLKTTVADAVSPLATVAQTAASAPLRKTLIVLDNPDLALALDPSIDASALTSAILALHTLPTVSHILTHVQADTPLLGLSQPPQPLEAAQHNLVVKLGHMSRRIIGVRVLDTGVARDVSGVIRITEQNVGWMDLGLEDDEGKDKGGDSGKGKEFLYQVKGDGSVRVFERGAGGEG</sequence>
<comment type="caution">
    <text evidence="4">The sequence shown here is derived from an EMBL/GenBank/DDBJ whole genome shotgun (WGS) entry which is preliminary data.</text>
</comment>
<dbReference type="InterPro" id="IPR027417">
    <property type="entry name" value="P-loop_NTPase"/>
</dbReference>
<evidence type="ECO:0000256" key="2">
    <source>
        <dbReference type="ARBA" id="ARBA00008837"/>
    </source>
</evidence>
<reference evidence="4" key="1">
    <citation type="journal article" date="2021" name="Nat. Commun.">
        <title>Genetic determinants of endophytism in the Arabidopsis root mycobiome.</title>
        <authorList>
            <person name="Mesny F."/>
            <person name="Miyauchi S."/>
            <person name="Thiergart T."/>
            <person name="Pickel B."/>
            <person name="Atanasova L."/>
            <person name="Karlsson M."/>
            <person name="Huettel B."/>
            <person name="Barry K.W."/>
            <person name="Haridas S."/>
            <person name="Chen C."/>
            <person name="Bauer D."/>
            <person name="Andreopoulos W."/>
            <person name="Pangilinan J."/>
            <person name="LaButti K."/>
            <person name="Riley R."/>
            <person name="Lipzen A."/>
            <person name="Clum A."/>
            <person name="Drula E."/>
            <person name="Henrissat B."/>
            <person name="Kohler A."/>
            <person name="Grigoriev I.V."/>
            <person name="Martin F.M."/>
            <person name="Hacquard S."/>
        </authorList>
    </citation>
    <scope>NUCLEOTIDE SEQUENCE</scope>
    <source>
        <strain evidence="4">MPI-SDFR-AT-0120</strain>
    </source>
</reference>
<organism evidence="4 5">
    <name type="scientific">Paraphoma chrysanthemicola</name>
    <dbReference type="NCBI Taxonomy" id="798071"/>
    <lineage>
        <taxon>Eukaryota</taxon>
        <taxon>Fungi</taxon>
        <taxon>Dikarya</taxon>
        <taxon>Ascomycota</taxon>
        <taxon>Pezizomycotina</taxon>
        <taxon>Dothideomycetes</taxon>
        <taxon>Pleosporomycetidae</taxon>
        <taxon>Pleosporales</taxon>
        <taxon>Pleosporineae</taxon>
        <taxon>Phaeosphaeriaceae</taxon>
        <taxon>Paraphoma</taxon>
    </lineage>
</organism>
<accession>A0A8K0QVT2</accession>
<dbReference type="EMBL" id="JAGMVJ010000022">
    <property type="protein sequence ID" value="KAH7073348.1"/>
    <property type="molecule type" value="Genomic_DNA"/>
</dbReference>
<feature type="region of interest" description="Disordered" evidence="3">
    <location>
        <begin position="113"/>
        <end position="173"/>
    </location>
</feature>
<dbReference type="Proteomes" id="UP000813461">
    <property type="component" value="Unassembled WGS sequence"/>
</dbReference>
<dbReference type="CDD" id="cd19495">
    <property type="entry name" value="Elp6"/>
    <property type="match status" value="1"/>
</dbReference>
<evidence type="ECO:0000313" key="4">
    <source>
        <dbReference type="EMBL" id="KAH7073348.1"/>
    </source>
</evidence>
<evidence type="ECO:0000256" key="1">
    <source>
        <dbReference type="ARBA" id="ARBA00005043"/>
    </source>
</evidence>
<dbReference type="PANTHER" id="PTHR16184:SF6">
    <property type="entry name" value="ELONGATOR COMPLEX PROTEIN 6"/>
    <property type="match status" value="1"/>
</dbReference>
<dbReference type="GO" id="GO:0033588">
    <property type="term" value="C:elongator holoenzyme complex"/>
    <property type="evidence" value="ECO:0007669"/>
    <property type="project" value="InterPro"/>
</dbReference>
<protein>
    <submittedName>
        <fullName evidence="4">Uncharacterized protein</fullName>
    </submittedName>
</protein>
<dbReference type="InterPro" id="IPR018627">
    <property type="entry name" value="ELP6"/>
</dbReference>
<name>A0A8K0QVT2_9PLEO</name>
<feature type="compositionally biased region" description="Low complexity" evidence="3">
    <location>
        <begin position="143"/>
        <end position="173"/>
    </location>
</feature>